<name>A0A7D3ZU36_ACTVE</name>
<protein>
    <submittedName>
        <fullName evidence="1">Uncharacterized protein</fullName>
    </submittedName>
</protein>
<dbReference type="AlphaFoldDB" id="A0A7D3ZU36"/>
<accession>A0A7D3ZU36</accession>
<reference evidence="1 2" key="1">
    <citation type="submission" date="2020-05" db="EMBL/GenBank/DDBJ databases">
        <title>Actinomadura verrucosospora NRRL-B18236 (PFL_A860) Genome sequencing and assembly.</title>
        <authorList>
            <person name="Samborskyy M."/>
        </authorList>
    </citation>
    <scope>NUCLEOTIDE SEQUENCE [LARGE SCALE GENOMIC DNA]</scope>
    <source>
        <strain evidence="1 2">NRRL:B18236</strain>
    </source>
</reference>
<sequence length="425" mass="46299">MSTGVRILAHPAGSAADLLDHMRRTLADRPFDPSAMFIGPDETRRSPARSVRLRLSVLLRTYRGDYHTDSFELDRLVEQIRQGDEHIWFWGAPDQVAAARAELGRPADAPLPDLALGTVTVLSAEHEFGPGHGELCRSGSMDRTVGAVAAILHRMVGYHSGEDRGVHDRYHTLLLAARNRATVPSVRGGEAVQHIHCAHVRSRYWGIAPFYVMQGGVLECTELRESYRDPDDLRRALPATEPWWFADPDDAAFATALTRLNLGIAVGTRAASPPGRCSRTLSTLIAPRNADLVPTNHATVRTARPDEKGDDVLPFPDAVEAAESLGACTVAVQLPLDDPGRAADQALLAERGYVLTAVSPPKRSWQTVAGVRSEIATGPAGLWCRIRPGLTLVTPHYLERTGLGQEEAAVLDQLRRRLSALRSSS</sequence>
<dbReference type="EMBL" id="CP053892">
    <property type="protein sequence ID" value="QKG18646.1"/>
    <property type="molecule type" value="Genomic_DNA"/>
</dbReference>
<proteinExistence type="predicted"/>
<keyword evidence="2" id="KW-1185">Reference proteome</keyword>
<gene>
    <name evidence="1" type="ORF">ACTIVE_0280</name>
</gene>
<organism evidence="1 2">
    <name type="scientific">Actinomadura verrucosospora</name>
    <dbReference type="NCBI Taxonomy" id="46165"/>
    <lineage>
        <taxon>Bacteria</taxon>
        <taxon>Bacillati</taxon>
        <taxon>Actinomycetota</taxon>
        <taxon>Actinomycetes</taxon>
        <taxon>Streptosporangiales</taxon>
        <taxon>Thermomonosporaceae</taxon>
        <taxon>Actinomadura</taxon>
    </lineage>
</organism>
<dbReference type="RefSeq" id="WP_173092015.1">
    <property type="nucleotide sequence ID" value="NZ_CP053892.1"/>
</dbReference>
<dbReference type="Proteomes" id="UP000501240">
    <property type="component" value="Chromosome"/>
</dbReference>
<evidence type="ECO:0000313" key="1">
    <source>
        <dbReference type="EMBL" id="QKG18646.1"/>
    </source>
</evidence>
<evidence type="ECO:0000313" key="2">
    <source>
        <dbReference type="Proteomes" id="UP000501240"/>
    </source>
</evidence>